<dbReference type="Gene3D" id="3.40.630.30">
    <property type="match status" value="1"/>
</dbReference>
<dbReference type="SUPFAM" id="SSF55729">
    <property type="entry name" value="Acyl-CoA N-acyltransferases (Nat)"/>
    <property type="match status" value="1"/>
</dbReference>
<protein>
    <submittedName>
        <fullName evidence="2">N-acetyltransferase</fullName>
    </submittedName>
</protein>
<feature type="domain" description="N-acetyltransferase" evidence="1">
    <location>
        <begin position="3"/>
        <end position="155"/>
    </location>
</feature>
<dbReference type="InterPro" id="IPR016181">
    <property type="entry name" value="Acyl_CoA_acyltransferase"/>
</dbReference>
<keyword evidence="3" id="KW-1185">Reference proteome</keyword>
<dbReference type="PROSITE" id="PS51186">
    <property type="entry name" value="GNAT"/>
    <property type="match status" value="1"/>
</dbReference>
<evidence type="ECO:0000313" key="2">
    <source>
        <dbReference type="EMBL" id="UVI32700.1"/>
    </source>
</evidence>
<dbReference type="CDD" id="cd04301">
    <property type="entry name" value="NAT_SF"/>
    <property type="match status" value="1"/>
</dbReference>
<dbReference type="EMBL" id="CP091430">
    <property type="protein sequence ID" value="UVI32700.1"/>
    <property type="molecule type" value="Genomic_DNA"/>
</dbReference>
<accession>A0ABY5SJL6</accession>
<evidence type="ECO:0000259" key="1">
    <source>
        <dbReference type="PROSITE" id="PS51186"/>
    </source>
</evidence>
<evidence type="ECO:0000313" key="3">
    <source>
        <dbReference type="Proteomes" id="UP001057877"/>
    </source>
</evidence>
<proteinExistence type="predicted"/>
<dbReference type="RefSeq" id="WP_258388749.1">
    <property type="nucleotide sequence ID" value="NZ_CP091430.1"/>
</dbReference>
<gene>
    <name evidence="2" type="ORF">L1F29_13110</name>
</gene>
<organism evidence="2 3">
    <name type="scientific">Paenibacillus spongiae</name>
    <dbReference type="NCBI Taxonomy" id="2909671"/>
    <lineage>
        <taxon>Bacteria</taxon>
        <taxon>Bacillati</taxon>
        <taxon>Bacillota</taxon>
        <taxon>Bacilli</taxon>
        <taxon>Bacillales</taxon>
        <taxon>Paenibacillaceae</taxon>
        <taxon>Paenibacillus</taxon>
    </lineage>
</organism>
<dbReference type="InterPro" id="IPR000182">
    <property type="entry name" value="GNAT_dom"/>
</dbReference>
<reference evidence="2" key="1">
    <citation type="submission" date="2022-01" db="EMBL/GenBank/DDBJ databases">
        <title>Paenibacillus spongiae sp. nov., isolated from marine sponge.</title>
        <authorList>
            <person name="Li Z."/>
            <person name="Zhang M."/>
        </authorList>
    </citation>
    <scope>NUCLEOTIDE SEQUENCE</scope>
    <source>
        <strain evidence="2">PHS-Z3</strain>
    </source>
</reference>
<dbReference type="Proteomes" id="UP001057877">
    <property type="component" value="Chromosome"/>
</dbReference>
<dbReference type="Pfam" id="PF13527">
    <property type="entry name" value="Acetyltransf_9"/>
    <property type="match status" value="1"/>
</dbReference>
<sequence length="173" mass="19213">MTLRIRMETADDRDKVRAVLVQAFDNREDEALLVERIRRSPEFIPELSILAETSSGEIAGHLLISKAVVVEGDLRHPVLVLAPLAVKPACQKSGIGSRLMEEGLRISRELGYAAVMLIGHPAYYPRFGFKPARAYGIELKQYEVPDEVFMVCELNGLEGISGELRYPASFDGI</sequence>
<name>A0ABY5SJL6_9BACL</name>